<sequence>MTKEELRELIYEVQSFLSEQDNLEVKAAAKGAPKIYDSLSSLSNRSGGGIIIFGLDEESDFKPVGVYNLEDLMKKVGEVAAQMEPPVRTIFTSLKLEGVKVLAAEIPECPTELKPCYYKPAGLHGGSYIRVADGDRKMTDYEIYMFVSSRGQVTEDLQPVIRAKPEDLDEQAIENYLPRIKEKKPVSRLLSIPREQLLKALNILTEHEGQLVPTLAGMLMFGIFPQQFFPSLFVAFLMYAGTNENVKGPRGERFLDNRRIEGTIPEIVVEAEKD</sequence>
<accession>A0A4Y7R6W6</accession>
<evidence type="ECO:0000313" key="2">
    <source>
        <dbReference type="EMBL" id="TEB04360.1"/>
    </source>
</evidence>
<dbReference type="Pfam" id="PF04326">
    <property type="entry name" value="SLFN_AlbA_2"/>
    <property type="match status" value="1"/>
</dbReference>
<dbReference type="Gene3D" id="3.30.950.30">
    <property type="entry name" value="Schlafen, AAA domain"/>
    <property type="match status" value="1"/>
</dbReference>
<dbReference type="PANTHER" id="PTHR30595:SF6">
    <property type="entry name" value="SCHLAFEN ALBA-2 DOMAIN-CONTAINING PROTEIN"/>
    <property type="match status" value="1"/>
</dbReference>
<dbReference type="Proteomes" id="UP000298324">
    <property type="component" value="Unassembled WGS sequence"/>
</dbReference>
<dbReference type="InterPro" id="IPR007421">
    <property type="entry name" value="Schlafen_AlbA_2_dom"/>
</dbReference>
<feature type="domain" description="Schlafen AlbA-2" evidence="1">
    <location>
        <begin position="19"/>
        <end position="139"/>
    </location>
</feature>
<keyword evidence="3" id="KW-1185">Reference proteome</keyword>
<dbReference type="AlphaFoldDB" id="A0A4Y7R6W6"/>
<dbReference type="InterPro" id="IPR038461">
    <property type="entry name" value="Schlafen_AlbA_2_dom_sf"/>
</dbReference>
<evidence type="ECO:0000259" key="1">
    <source>
        <dbReference type="Pfam" id="PF04326"/>
    </source>
</evidence>
<reference evidence="2 3" key="1">
    <citation type="journal article" date="2018" name="Environ. Microbiol.">
        <title>Novel energy conservation strategies and behaviour of Pelotomaculum schinkii driving syntrophic propionate catabolism.</title>
        <authorList>
            <person name="Hidalgo-Ahumada C.A.P."/>
            <person name="Nobu M.K."/>
            <person name="Narihiro T."/>
            <person name="Tamaki H."/>
            <person name="Liu W.T."/>
            <person name="Kamagata Y."/>
            <person name="Stams A.J.M."/>
            <person name="Imachi H."/>
            <person name="Sousa D.Z."/>
        </authorList>
    </citation>
    <scope>NUCLEOTIDE SEQUENCE [LARGE SCALE GENOMIC DNA]</scope>
    <source>
        <strain evidence="2 3">HH</strain>
    </source>
</reference>
<dbReference type="RefSeq" id="WP_190259497.1">
    <property type="nucleotide sequence ID" value="NZ_QFGA01000004.1"/>
</dbReference>
<name>A0A4Y7R6W6_9FIRM</name>
<proteinExistence type="predicted"/>
<comment type="caution">
    <text evidence="2">The sequence shown here is derived from an EMBL/GenBank/DDBJ whole genome shotgun (WGS) entry which is preliminary data.</text>
</comment>
<gene>
    <name evidence="2" type="ORF">Psch_04087</name>
</gene>
<dbReference type="PANTHER" id="PTHR30595">
    <property type="entry name" value="GLPR-RELATED TRANSCRIPTIONAL REPRESSOR"/>
    <property type="match status" value="1"/>
</dbReference>
<organism evidence="2 3">
    <name type="scientific">Pelotomaculum schinkii</name>
    <dbReference type="NCBI Taxonomy" id="78350"/>
    <lineage>
        <taxon>Bacteria</taxon>
        <taxon>Bacillati</taxon>
        <taxon>Bacillota</taxon>
        <taxon>Clostridia</taxon>
        <taxon>Eubacteriales</taxon>
        <taxon>Desulfotomaculaceae</taxon>
        <taxon>Pelotomaculum</taxon>
    </lineage>
</organism>
<evidence type="ECO:0000313" key="3">
    <source>
        <dbReference type="Proteomes" id="UP000298324"/>
    </source>
</evidence>
<protein>
    <submittedName>
        <fullName evidence="2">Divergent AAA domain protein</fullName>
    </submittedName>
</protein>
<dbReference type="EMBL" id="QFGA01000004">
    <property type="protein sequence ID" value="TEB04360.1"/>
    <property type="molecule type" value="Genomic_DNA"/>
</dbReference>